<accession>A0A6J8AA84</accession>
<keyword evidence="1" id="KW-1133">Transmembrane helix</keyword>
<sequence>MKHLEEAGIDIKNETVIQSIKLDTVKKEATSKIHFITQLQYWYSFLYCLIIRVLGINILKEEKSNLENFYKEKLLLLAEKSKAFEQDDQQFLENFKEKYEEQKQPNMDPFIKSKMLTMIALPCLLAYLFTRIVYPELPWKYKTLTDLSATCSLLYIVANIVKYFVLIYQRWKLEHIYDVVVNCIQTGETMVKYTQKSLRLIQESELVILPHI</sequence>
<feature type="transmembrane region" description="Helical" evidence="1">
    <location>
        <begin position="147"/>
        <end position="168"/>
    </location>
</feature>
<evidence type="ECO:0000313" key="3">
    <source>
        <dbReference type="Proteomes" id="UP000507470"/>
    </source>
</evidence>
<keyword evidence="3" id="KW-1185">Reference proteome</keyword>
<protein>
    <submittedName>
        <fullName evidence="2">Uncharacterized protein</fullName>
    </submittedName>
</protein>
<organism evidence="2 3">
    <name type="scientific">Mytilus coruscus</name>
    <name type="common">Sea mussel</name>
    <dbReference type="NCBI Taxonomy" id="42192"/>
    <lineage>
        <taxon>Eukaryota</taxon>
        <taxon>Metazoa</taxon>
        <taxon>Spiralia</taxon>
        <taxon>Lophotrochozoa</taxon>
        <taxon>Mollusca</taxon>
        <taxon>Bivalvia</taxon>
        <taxon>Autobranchia</taxon>
        <taxon>Pteriomorphia</taxon>
        <taxon>Mytilida</taxon>
        <taxon>Mytiloidea</taxon>
        <taxon>Mytilidae</taxon>
        <taxon>Mytilinae</taxon>
        <taxon>Mytilus</taxon>
    </lineage>
</organism>
<feature type="transmembrane region" description="Helical" evidence="1">
    <location>
        <begin position="41"/>
        <end position="59"/>
    </location>
</feature>
<keyword evidence="1" id="KW-0472">Membrane</keyword>
<keyword evidence="1" id="KW-0812">Transmembrane</keyword>
<dbReference type="EMBL" id="CACVKT020000967">
    <property type="protein sequence ID" value="CAC5364340.1"/>
    <property type="molecule type" value="Genomic_DNA"/>
</dbReference>
<evidence type="ECO:0000256" key="1">
    <source>
        <dbReference type="SAM" id="Phobius"/>
    </source>
</evidence>
<dbReference type="AlphaFoldDB" id="A0A6J8AA84"/>
<dbReference type="OrthoDB" id="21151at2759"/>
<gene>
    <name evidence="2" type="ORF">MCOR_5428</name>
</gene>
<reference evidence="2 3" key="1">
    <citation type="submission" date="2020-06" db="EMBL/GenBank/DDBJ databases">
        <authorList>
            <person name="Li R."/>
            <person name="Bekaert M."/>
        </authorList>
    </citation>
    <scope>NUCLEOTIDE SEQUENCE [LARGE SCALE GENOMIC DNA]</scope>
    <source>
        <strain evidence="3">wild</strain>
    </source>
</reference>
<feature type="transmembrane region" description="Helical" evidence="1">
    <location>
        <begin position="115"/>
        <end position="135"/>
    </location>
</feature>
<evidence type="ECO:0000313" key="2">
    <source>
        <dbReference type="EMBL" id="CAC5364340.1"/>
    </source>
</evidence>
<name>A0A6J8AA84_MYTCO</name>
<dbReference type="Proteomes" id="UP000507470">
    <property type="component" value="Unassembled WGS sequence"/>
</dbReference>
<proteinExistence type="predicted"/>